<feature type="region of interest" description="Disordered" evidence="1">
    <location>
        <begin position="93"/>
        <end position="296"/>
    </location>
</feature>
<reference evidence="2" key="2">
    <citation type="submission" date="2023-06" db="EMBL/GenBank/DDBJ databases">
        <authorList>
            <consortium name="Lawrence Berkeley National Laboratory"/>
            <person name="Mondo S.J."/>
            <person name="Hensen N."/>
            <person name="Bonometti L."/>
            <person name="Westerberg I."/>
            <person name="Brannstrom I.O."/>
            <person name="Guillou S."/>
            <person name="Cros-Aarteil S."/>
            <person name="Calhoun S."/>
            <person name="Haridas S."/>
            <person name="Kuo A."/>
            <person name="Pangilinan J."/>
            <person name="Riley R."/>
            <person name="Labutti K."/>
            <person name="Andreopoulos B."/>
            <person name="Lipzen A."/>
            <person name="Chen C."/>
            <person name="Yanf M."/>
            <person name="Daum C."/>
            <person name="Ng V."/>
            <person name="Clum A."/>
            <person name="Steindorff A."/>
            <person name="Ohm R."/>
            <person name="Martin F."/>
            <person name="Silar P."/>
            <person name="Natvig D."/>
            <person name="Lalanne C."/>
            <person name="Gautier V."/>
            <person name="Ament-Velasquez S.L."/>
            <person name="Kruys A."/>
            <person name="Hutchinson M.I."/>
            <person name="Powell A.J."/>
            <person name="Barry K."/>
            <person name="Miller A.N."/>
            <person name="Grigoriev I.V."/>
            <person name="Debuchy R."/>
            <person name="Gladieux P."/>
            <person name="Thoren M.H."/>
            <person name="Johannesson H."/>
        </authorList>
    </citation>
    <scope>NUCLEOTIDE SEQUENCE</scope>
    <source>
        <strain evidence="2">CBS 626.80</strain>
    </source>
</reference>
<keyword evidence="3" id="KW-1185">Reference proteome</keyword>
<accession>A0AAN6NYF6</accession>
<dbReference type="Proteomes" id="UP001303222">
    <property type="component" value="Unassembled WGS sequence"/>
</dbReference>
<feature type="compositionally biased region" description="Low complexity" evidence="1">
    <location>
        <begin position="243"/>
        <end position="254"/>
    </location>
</feature>
<proteinExistence type="predicted"/>
<sequence length="419" mass="45697">MVTTTTQPPSRRFPSMIELASQAPPRRFPSMIDMAETASIRSVAPSYISEVPSYHSDRYSYADPYNLPEEPAPPYSPPAAGWDIAGRLGVPSSLVPATLPDPPEEPRRERNRPRLRAAAAIETSTGSTSRGSSRTAGRTTSDTTTTRNRNRLGSNSAANDSSSTIARLGNHSNTSTPNRSRLGTNAAANDSSSTIARLGNHSNTRSTNLSSRTSAAASSTSLPATANAGPRPVTGALTRAHTSTETTPSRSTNSPSPPPRVGLPPVPSGPAPRTDLPVLGDFRIPSLTSRSSNPNLRQYQNVAQRRAAANASTTNLDGLRRALDRIEEERNNNNPSNNAARPRPLEDPYLVGEEAAAKARRERLARENGDILVQENHRWDLFLNLMREQEERQPAWRRFRKNMETRTSKLPFRLGMRAR</sequence>
<organism evidence="2 3">
    <name type="scientific">Pseudoneurospora amorphoporcata</name>
    <dbReference type="NCBI Taxonomy" id="241081"/>
    <lineage>
        <taxon>Eukaryota</taxon>
        <taxon>Fungi</taxon>
        <taxon>Dikarya</taxon>
        <taxon>Ascomycota</taxon>
        <taxon>Pezizomycotina</taxon>
        <taxon>Sordariomycetes</taxon>
        <taxon>Sordariomycetidae</taxon>
        <taxon>Sordariales</taxon>
        <taxon>Sordariaceae</taxon>
        <taxon>Pseudoneurospora</taxon>
    </lineage>
</organism>
<gene>
    <name evidence="2" type="ORF">QBC32DRAFT_368694</name>
</gene>
<dbReference type="EMBL" id="MU859091">
    <property type="protein sequence ID" value="KAK3954370.1"/>
    <property type="molecule type" value="Genomic_DNA"/>
</dbReference>
<evidence type="ECO:0000256" key="1">
    <source>
        <dbReference type="SAM" id="MobiDB-lite"/>
    </source>
</evidence>
<protein>
    <submittedName>
        <fullName evidence="2">Uncharacterized protein</fullName>
    </submittedName>
</protein>
<feature type="compositionally biased region" description="Low complexity" evidence="1">
    <location>
        <begin position="116"/>
        <end position="156"/>
    </location>
</feature>
<feature type="compositionally biased region" description="Low complexity" evidence="1">
    <location>
        <begin position="332"/>
        <end position="342"/>
    </location>
</feature>
<feature type="compositionally biased region" description="Polar residues" evidence="1">
    <location>
        <begin position="157"/>
        <end position="195"/>
    </location>
</feature>
<feature type="compositionally biased region" description="Pro residues" evidence="1">
    <location>
        <begin position="255"/>
        <end position="270"/>
    </location>
</feature>
<reference evidence="2" key="1">
    <citation type="journal article" date="2023" name="Mol. Phylogenet. Evol.">
        <title>Genome-scale phylogeny and comparative genomics of the fungal order Sordariales.</title>
        <authorList>
            <person name="Hensen N."/>
            <person name="Bonometti L."/>
            <person name="Westerberg I."/>
            <person name="Brannstrom I.O."/>
            <person name="Guillou S."/>
            <person name="Cros-Aarteil S."/>
            <person name="Calhoun S."/>
            <person name="Haridas S."/>
            <person name="Kuo A."/>
            <person name="Mondo S."/>
            <person name="Pangilinan J."/>
            <person name="Riley R."/>
            <person name="LaButti K."/>
            <person name="Andreopoulos B."/>
            <person name="Lipzen A."/>
            <person name="Chen C."/>
            <person name="Yan M."/>
            <person name="Daum C."/>
            <person name="Ng V."/>
            <person name="Clum A."/>
            <person name="Steindorff A."/>
            <person name="Ohm R.A."/>
            <person name="Martin F."/>
            <person name="Silar P."/>
            <person name="Natvig D.O."/>
            <person name="Lalanne C."/>
            <person name="Gautier V."/>
            <person name="Ament-Velasquez S.L."/>
            <person name="Kruys A."/>
            <person name="Hutchinson M.I."/>
            <person name="Powell A.J."/>
            <person name="Barry K."/>
            <person name="Miller A.N."/>
            <person name="Grigoriev I.V."/>
            <person name="Debuchy R."/>
            <person name="Gladieux P."/>
            <person name="Hiltunen Thoren M."/>
            <person name="Johannesson H."/>
        </authorList>
    </citation>
    <scope>NUCLEOTIDE SEQUENCE</scope>
    <source>
        <strain evidence="2">CBS 626.80</strain>
    </source>
</reference>
<feature type="compositionally biased region" description="Polar residues" evidence="1">
    <location>
        <begin position="286"/>
        <end position="296"/>
    </location>
</feature>
<name>A0AAN6NYF6_9PEZI</name>
<feature type="compositionally biased region" description="Low complexity" evidence="1">
    <location>
        <begin position="202"/>
        <end position="228"/>
    </location>
</feature>
<feature type="region of interest" description="Disordered" evidence="1">
    <location>
        <begin position="327"/>
        <end position="347"/>
    </location>
</feature>
<evidence type="ECO:0000313" key="2">
    <source>
        <dbReference type="EMBL" id="KAK3954370.1"/>
    </source>
</evidence>
<dbReference type="AlphaFoldDB" id="A0AAN6NYF6"/>
<comment type="caution">
    <text evidence="2">The sequence shown here is derived from an EMBL/GenBank/DDBJ whole genome shotgun (WGS) entry which is preliminary data.</text>
</comment>
<evidence type="ECO:0000313" key="3">
    <source>
        <dbReference type="Proteomes" id="UP001303222"/>
    </source>
</evidence>